<gene>
    <name evidence="2" type="ORF">DNTS_010135</name>
</gene>
<dbReference type="Proteomes" id="UP000316079">
    <property type="component" value="Unassembled WGS sequence"/>
</dbReference>
<dbReference type="InterPro" id="IPR033577">
    <property type="entry name" value="AOPep"/>
</dbReference>
<proteinExistence type="predicted"/>
<evidence type="ECO:0000259" key="1">
    <source>
        <dbReference type="Pfam" id="PF01433"/>
    </source>
</evidence>
<organism evidence="2 3">
    <name type="scientific">Danionella cerebrum</name>
    <dbReference type="NCBI Taxonomy" id="2873325"/>
    <lineage>
        <taxon>Eukaryota</taxon>
        <taxon>Metazoa</taxon>
        <taxon>Chordata</taxon>
        <taxon>Craniata</taxon>
        <taxon>Vertebrata</taxon>
        <taxon>Euteleostomi</taxon>
        <taxon>Actinopterygii</taxon>
        <taxon>Neopterygii</taxon>
        <taxon>Teleostei</taxon>
        <taxon>Ostariophysi</taxon>
        <taxon>Cypriniformes</taxon>
        <taxon>Danionidae</taxon>
        <taxon>Danioninae</taxon>
        <taxon>Danionella</taxon>
    </lineage>
</organism>
<dbReference type="AlphaFoldDB" id="A0A553Q9A4"/>
<evidence type="ECO:0000313" key="2">
    <source>
        <dbReference type="EMBL" id="TRY86512.1"/>
    </source>
</evidence>
<sequence>PHIVFLSQSVLTGEWNLCGARLCHEIAHSWFGLAIGARDWTEEWISEGFATYLEDVFWSHVQQVDTREAEEQRQLKALLRWRRLNDELQNSEEELQVLRRQVCMAAAGFLLQRGCEGFIARPNKESTGEVSESGASMVKHALNPEKPFMQVHYLKGYFLLKFLADQVGEENFLRFIKVFVGKFHGLLILSQDFLQMFLDTFPAVSRSVNSHVGSMLEQQIDVVKQSQMGLLVSDQSQINASMAEPSSYTTP</sequence>
<dbReference type="GO" id="GO:0008270">
    <property type="term" value="F:zinc ion binding"/>
    <property type="evidence" value="ECO:0007669"/>
    <property type="project" value="InterPro"/>
</dbReference>
<name>A0A553Q9A4_9TELE</name>
<dbReference type="Gene3D" id="1.10.390.10">
    <property type="entry name" value="Neutral Protease Domain 2"/>
    <property type="match status" value="1"/>
</dbReference>
<dbReference type="InterPro" id="IPR014782">
    <property type="entry name" value="Peptidase_M1_dom"/>
</dbReference>
<dbReference type="GO" id="GO:0005730">
    <property type="term" value="C:nucleolus"/>
    <property type="evidence" value="ECO:0007669"/>
    <property type="project" value="InterPro"/>
</dbReference>
<feature type="non-terminal residue" evidence="2">
    <location>
        <position position="1"/>
    </location>
</feature>
<dbReference type="PANTHER" id="PTHR46627:SF1">
    <property type="entry name" value="AMINOPEPTIDASE O"/>
    <property type="match status" value="1"/>
</dbReference>
<feature type="domain" description="Peptidase M1 membrane alanine aminopeptidase" evidence="1">
    <location>
        <begin position="23"/>
        <end position="93"/>
    </location>
</feature>
<protein>
    <recommendedName>
        <fullName evidence="1">Peptidase M1 membrane alanine aminopeptidase domain-containing protein</fullName>
    </recommendedName>
</protein>
<reference evidence="2 3" key="1">
    <citation type="journal article" date="2019" name="Sci. Data">
        <title>Hybrid genome assembly and annotation of Danionella translucida.</title>
        <authorList>
            <person name="Kadobianskyi M."/>
            <person name="Schulze L."/>
            <person name="Schuelke M."/>
            <person name="Judkewitz B."/>
        </authorList>
    </citation>
    <scope>NUCLEOTIDE SEQUENCE [LARGE SCALE GENOMIC DNA]</scope>
    <source>
        <strain evidence="2 3">Bolton</strain>
    </source>
</reference>
<dbReference type="Pfam" id="PF01433">
    <property type="entry name" value="Peptidase_M1"/>
    <property type="match status" value="1"/>
</dbReference>
<dbReference type="EMBL" id="SRMA01026206">
    <property type="protein sequence ID" value="TRY86512.1"/>
    <property type="molecule type" value="Genomic_DNA"/>
</dbReference>
<dbReference type="PANTHER" id="PTHR46627">
    <property type="entry name" value="AMINOPEPTIDASE O"/>
    <property type="match status" value="1"/>
</dbReference>
<dbReference type="OrthoDB" id="79562at2759"/>
<dbReference type="SUPFAM" id="SSF55486">
    <property type="entry name" value="Metalloproteases ('zincins'), catalytic domain"/>
    <property type="match status" value="2"/>
</dbReference>
<accession>A0A553Q9A4</accession>
<dbReference type="InterPro" id="IPR027268">
    <property type="entry name" value="Peptidase_M4/M1_CTD_sf"/>
</dbReference>
<evidence type="ECO:0000313" key="3">
    <source>
        <dbReference type="Proteomes" id="UP000316079"/>
    </source>
</evidence>
<keyword evidence="3" id="KW-1185">Reference proteome</keyword>
<comment type="caution">
    <text evidence="2">The sequence shown here is derived from an EMBL/GenBank/DDBJ whole genome shotgun (WGS) entry which is preliminary data.</text>
</comment>
<dbReference type="GO" id="GO:0070006">
    <property type="term" value="F:metalloaminopeptidase activity"/>
    <property type="evidence" value="ECO:0007669"/>
    <property type="project" value="InterPro"/>
</dbReference>
<dbReference type="STRING" id="623744.A0A553Q9A4"/>